<evidence type="ECO:0000259" key="5">
    <source>
        <dbReference type="PROSITE" id="PS51779"/>
    </source>
</evidence>
<sequence>MDRPKSVSITRANTDAREEIKRKKRLQTRRKRVVRFYTTGIFLLLLIGGVFWGLHHERFTISEVKVVGNQTVSAQVVMEIASRHLQESYWWLIPKSTALTYPKQAIIKDILETSGYVESLNFKVNNWQELIIEVKERSAAYIWCATGVEQSCFLADSSGYLFSTAPTFSDNIMFIINSSLPASPLGTRPLEIASFQRLVLAIEAMPEILRTAKLSRVEVSEVEILPLGDYAFHIVERSPISRDQWQLKWNDQQDLSVVATYLAAVWSAADFIDQKGQAGAKLEYIDLRFGKKIFYKFTDQFSYRPGPANTEGGDELVATSSASSL</sequence>
<comment type="subcellular location">
    <subcellularLocation>
        <location evidence="1">Membrane</location>
    </subcellularLocation>
</comment>
<accession>A0A1G2QF73</accession>
<organism evidence="6 7">
    <name type="scientific">Candidatus Vogelbacteria bacterium RIFOXYD1_FULL_46_19</name>
    <dbReference type="NCBI Taxonomy" id="1802439"/>
    <lineage>
        <taxon>Bacteria</taxon>
        <taxon>Candidatus Vogeliibacteriota</taxon>
    </lineage>
</organism>
<evidence type="ECO:0000313" key="7">
    <source>
        <dbReference type="Proteomes" id="UP000177838"/>
    </source>
</evidence>
<evidence type="ECO:0000256" key="4">
    <source>
        <dbReference type="SAM" id="Phobius"/>
    </source>
</evidence>
<evidence type="ECO:0000256" key="2">
    <source>
        <dbReference type="ARBA" id="ARBA00023136"/>
    </source>
</evidence>
<dbReference type="InterPro" id="IPR034746">
    <property type="entry name" value="POTRA"/>
</dbReference>
<evidence type="ECO:0000256" key="3">
    <source>
        <dbReference type="SAM" id="MobiDB-lite"/>
    </source>
</evidence>
<keyword evidence="2 4" id="KW-0472">Membrane</keyword>
<dbReference type="Proteomes" id="UP000177838">
    <property type="component" value="Unassembled WGS sequence"/>
</dbReference>
<evidence type="ECO:0000256" key="1">
    <source>
        <dbReference type="ARBA" id="ARBA00004370"/>
    </source>
</evidence>
<feature type="transmembrane region" description="Helical" evidence="4">
    <location>
        <begin position="33"/>
        <end position="54"/>
    </location>
</feature>
<feature type="region of interest" description="Disordered" evidence="3">
    <location>
        <begin position="306"/>
        <end position="325"/>
    </location>
</feature>
<feature type="domain" description="POTRA" evidence="5">
    <location>
        <begin position="59"/>
        <end position="137"/>
    </location>
</feature>
<dbReference type="EMBL" id="MHTK01000008">
    <property type="protein sequence ID" value="OHA59260.1"/>
    <property type="molecule type" value="Genomic_DNA"/>
</dbReference>
<protein>
    <recommendedName>
        <fullName evidence="5">POTRA domain-containing protein</fullName>
    </recommendedName>
</protein>
<dbReference type="AlphaFoldDB" id="A0A1G2QF73"/>
<dbReference type="GO" id="GO:0016020">
    <property type="term" value="C:membrane"/>
    <property type="evidence" value="ECO:0007669"/>
    <property type="project" value="UniProtKB-SubCell"/>
</dbReference>
<keyword evidence="4" id="KW-1133">Transmembrane helix</keyword>
<proteinExistence type="predicted"/>
<dbReference type="PROSITE" id="PS51779">
    <property type="entry name" value="POTRA"/>
    <property type="match status" value="1"/>
</dbReference>
<evidence type="ECO:0000313" key="6">
    <source>
        <dbReference type="EMBL" id="OHA59260.1"/>
    </source>
</evidence>
<name>A0A1G2QF73_9BACT</name>
<dbReference type="STRING" id="1802439.A2589_03560"/>
<reference evidence="6 7" key="1">
    <citation type="journal article" date="2016" name="Nat. Commun.">
        <title>Thousands of microbial genomes shed light on interconnected biogeochemical processes in an aquifer system.</title>
        <authorList>
            <person name="Anantharaman K."/>
            <person name="Brown C.T."/>
            <person name="Hug L.A."/>
            <person name="Sharon I."/>
            <person name="Castelle C.J."/>
            <person name="Probst A.J."/>
            <person name="Thomas B.C."/>
            <person name="Singh A."/>
            <person name="Wilkins M.J."/>
            <person name="Karaoz U."/>
            <person name="Brodie E.L."/>
            <person name="Williams K.H."/>
            <person name="Hubbard S.S."/>
            <person name="Banfield J.F."/>
        </authorList>
    </citation>
    <scope>NUCLEOTIDE SEQUENCE [LARGE SCALE GENOMIC DNA]</scope>
</reference>
<comment type="caution">
    <text evidence="6">The sequence shown here is derived from an EMBL/GenBank/DDBJ whole genome shotgun (WGS) entry which is preliminary data.</text>
</comment>
<gene>
    <name evidence="6" type="ORF">A2589_03560</name>
</gene>
<keyword evidence="4" id="KW-0812">Transmembrane</keyword>